<protein>
    <submittedName>
        <fullName evidence="1">Uncharacterized protein</fullName>
    </submittedName>
</protein>
<comment type="caution">
    <text evidence="1">The sequence shown here is derived from an EMBL/GenBank/DDBJ whole genome shotgun (WGS) entry which is preliminary data.</text>
</comment>
<name>A0ABP8H964_9BURK</name>
<keyword evidence="2" id="KW-1185">Reference proteome</keyword>
<dbReference type="EMBL" id="BAABGJ010000010">
    <property type="protein sequence ID" value="GAA4336147.1"/>
    <property type="molecule type" value="Genomic_DNA"/>
</dbReference>
<organism evidence="1 2">
    <name type="scientific">Variovorax defluvii</name>
    <dbReference type="NCBI Taxonomy" id="913761"/>
    <lineage>
        <taxon>Bacteria</taxon>
        <taxon>Pseudomonadati</taxon>
        <taxon>Pseudomonadota</taxon>
        <taxon>Betaproteobacteria</taxon>
        <taxon>Burkholderiales</taxon>
        <taxon>Comamonadaceae</taxon>
        <taxon>Variovorax</taxon>
    </lineage>
</organism>
<dbReference type="RefSeq" id="WP_345536695.1">
    <property type="nucleotide sequence ID" value="NZ_BAABGJ010000010.1"/>
</dbReference>
<gene>
    <name evidence="1" type="ORF">GCM10023165_13110</name>
</gene>
<evidence type="ECO:0000313" key="1">
    <source>
        <dbReference type="EMBL" id="GAA4336147.1"/>
    </source>
</evidence>
<proteinExistence type="predicted"/>
<reference evidence="2" key="1">
    <citation type="journal article" date="2019" name="Int. J. Syst. Evol. Microbiol.">
        <title>The Global Catalogue of Microorganisms (GCM) 10K type strain sequencing project: providing services to taxonomists for standard genome sequencing and annotation.</title>
        <authorList>
            <consortium name="The Broad Institute Genomics Platform"/>
            <consortium name="The Broad Institute Genome Sequencing Center for Infectious Disease"/>
            <person name="Wu L."/>
            <person name="Ma J."/>
        </authorList>
    </citation>
    <scope>NUCLEOTIDE SEQUENCE [LARGE SCALE GENOMIC DNA]</scope>
    <source>
        <strain evidence="2">JCM 17804</strain>
    </source>
</reference>
<evidence type="ECO:0000313" key="2">
    <source>
        <dbReference type="Proteomes" id="UP001500975"/>
    </source>
</evidence>
<dbReference type="Proteomes" id="UP001500975">
    <property type="component" value="Unassembled WGS sequence"/>
</dbReference>
<sequence>MFSFIAQMRRRFRLAAPETATSPANILMESADCRAGLDAHHAQELRAAASAWLSVVR</sequence>
<accession>A0ABP8H964</accession>